<gene>
    <name evidence="4" type="ORF">SAMN05421640_0958</name>
</gene>
<feature type="domain" description="AMP-dependent synthetase/ligase" evidence="3">
    <location>
        <begin position="20"/>
        <end position="190"/>
    </location>
</feature>
<dbReference type="InterPro" id="IPR045851">
    <property type="entry name" value="AMP-bd_C_sf"/>
</dbReference>
<dbReference type="Pfam" id="PF00501">
    <property type="entry name" value="AMP-binding"/>
    <property type="match status" value="1"/>
</dbReference>
<reference evidence="4 5" key="1">
    <citation type="submission" date="2017-06" db="EMBL/GenBank/DDBJ databases">
        <authorList>
            <person name="Kim H.J."/>
            <person name="Triplett B.A."/>
        </authorList>
    </citation>
    <scope>NUCLEOTIDE SEQUENCE [LARGE SCALE GENOMIC DNA]</scope>
    <source>
        <strain evidence="4 5">DSM 19307</strain>
    </source>
</reference>
<keyword evidence="5" id="KW-1185">Reference proteome</keyword>
<dbReference type="InterPro" id="IPR042099">
    <property type="entry name" value="ANL_N_sf"/>
</dbReference>
<dbReference type="PROSITE" id="PS00455">
    <property type="entry name" value="AMP_BINDING"/>
    <property type="match status" value="1"/>
</dbReference>
<accession>A0A239GTC0</accession>
<protein>
    <submittedName>
        <fullName evidence="4">O-succinylbenzoic acid--CoA ligase</fullName>
    </submittedName>
</protein>
<dbReference type="InterPro" id="IPR000873">
    <property type="entry name" value="AMP-dep_synth/lig_dom"/>
</dbReference>
<evidence type="ECO:0000313" key="4">
    <source>
        <dbReference type="EMBL" id="SNS71314.1"/>
    </source>
</evidence>
<dbReference type="OrthoDB" id="8870348at2"/>
<dbReference type="EMBL" id="FZPD01000002">
    <property type="protein sequence ID" value="SNS71314.1"/>
    <property type="molecule type" value="Genomic_DNA"/>
</dbReference>
<organism evidence="4 5">
    <name type="scientific">Ekhidna lutea</name>
    <dbReference type="NCBI Taxonomy" id="447679"/>
    <lineage>
        <taxon>Bacteria</taxon>
        <taxon>Pseudomonadati</taxon>
        <taxon>Bacteroidota</taxon>
        <taxon>Cytophagia</taxon>
        <taxon>Cytophagales</taxon>
        <taxon>Reichenbachiellaceae</taxon>
        <taxon>Ekhidna</taxon>
    </lineage>
</organism>
<evidence type="ECO:0000256" key="1">
    <source>
        <dbReference type="ARBA" id="ARBA00006432"/>
    </source>
</evidence>
<evidence type="ECO:0000256" key="2">
    <source>
        <dbReference type="ARBA" id="ARBA00022598"/>
    </source>
</evidence>
<dbReference type="Gene3D" id="3.40.50.12780">
    <property type="entry name" value="N-terminal domain of ligase-like"/>
    <property type="match status" value="1"/>
</dbReference>
<name>A0A239GTC0_EKHLU</name>
<dbReference type="RefSeq" id="WP_089355730.1">
    <property type="nucleotide sequence ID" value="NZ_FZPD01000002.1"/>
</dbReference>
<proteinExistence type="inferred from homology"/>
<evidence type="ECO:0000259" key="3">
    <source>
        <dbReference type="Pfam" id="PF00501"/>
    </source>
</evidence>
<dbReference type="Proteomes" id="UP000198393">
    <property type="component" value="Unassembled WGS sequence"/>
</dbReference>
<dbReference type="InterPro" id="IPR020845">
    <property type="entry name" value="AMP-binding_CS"/>
</dbReference>
<dbReference type="SUPFAM" id="SSF56801">
    <property type="entry name" value="Acetyl-CoA synthetase-like"/>
    <property type="match status" value="1"/>
</dbReference>
<dbReference type="PANTHER" id="PTHR43201:SF5">
    <property type="entry name" value="MEDIUM-CHAIN ACYL-COA LIGASE ACSF2, MITOCHONDRIAL"/>
    <property type="match status" value="1"/>
</dbReference>
<keyword evidence="2 4" id="KW-0436">Ligase</keyword>
<dbReference type="Gene3D" id="3.30.300.30">
    <property type="match status" value="1"/>
</dbReference>
<comment type="similarity">
    <text evidence="1">Belongs to the ATP-dependent AMP-binding enzyme family.</text>
</comment>
<evidence type="ECO:0000313" key="5">
    <source>
        <dbReference type="Proteomes" id="UP000198393"/>
    </source>
</evidence>
<dbReference type="GO" id="GO:0006631">
    <property type="term" value="P:fatty acid metabolic process"/>
    <property type="evidence" value="ECO:0007669"/>
    <property type="project" value="TreeGrafter"/>
</dbReference>
<dbReference type="PANTHER" id="PTHR43201">
    <property type="entry name" value="ACYL-COA SYNTHETASE"/>
    <property type="match status" value="1"/>
</dbReference>
<sequence length="335" mass="38055">MIIKSKKFVLKLEEILKEGLPTEKYNEFEKFVLELVKKWHNGDSFFVHHTSGSTGKPKAIKISREKIEYSARATMEYIDPNRQIRSSLLCLNPNFIGGAMVIYRGLIFDHDISIVPPSTAYNADLEDNYDLVSIAPLQFEQMSSSQIDRFGTILIGGAPMPVSGKPYKSNVYSTFGMTETVSHFALRKLENDIFYTTGDTVVGISNDQSLKLKGTITGGNWLNTNDLIELIDDRSFKWIGRKDFIINTGGIKVNPEQVEQVLQDQFKADIMITSLPDAKLNQKIVLLSSGEHQEIDFSHLPKYHQPKEVYFNQAIYRTKTNKVDRVKTKSAFENQ</sequence>
<dbReference type="AlphaFoldDB" id="A0A239GTC0"/>
<dbReference type="GO" id="GO:0031956">
    <property type="term" value="F:medium-chain fatty acid-CoA ligase activity"/>
    <property type="evidence" value="ECO:0007669"/>
    <property type="project" value="TreeGrafter"/>
</dbReference>